<accession>A0A512MBC4</accession>
<gene>
    <name evidence="5" type="ORF">BGE01nite_33240</name>
</gene>
<evidence type="ECO:0000313" key="6">
    <source>
        <dbReference type="Proteomes" id="UP000321577"/>
    </source>
</evidence>
<dbReference type="Proteomes" id="UP000321577">
    <property type="component" value="Unassembled WGS sequence"/>
</dbReference>
<dbReference type="Pfam" id="PF00884">
    <property type="entry name" value="Sulfatase"/>
    <property type="match status" value="1"/>
</dbReference>
<dbReference type="InterPro" id="IPR050738">
    <property type="entry name" value="Sulfatase"/>
</dbReference>
<proteinExistence type="inferred from homology"/>
<dbReference type="PANTHER" id="PTHR42693:SF53">
    <property type="entry name" value="ENDO-4-O-SULFATASE"/>
    <property type="match status" value="1"/>
</dbReference>
<protein>
    <submittedName>
        <fullName evidence="5">N-acetylgalactosamine-6-sulfatase</fullName>
    </submittedName>
</protein>
<dbReference type="GO" id="GO:0004065">
    <property type="term" value="F:arylsulfatase activity"/>
    <property type="evidence" value="ECO:0007669"/>
    <property type="project" value="TreeGrafter"/>
</dbReference>
<comment type="caution">
    <text evidence="5">The sequence shown here is derived from an EMBL/GenBank/DDBJ whole genome shotgun (WGS) entry which is preliminary data.</text>
</comment>
<sequence length="471" mass="51618">MPGVSGGAMMRRILSILFLLTLGSPLSAAEKPNIIFILADDLGWGDLGCYGHPYAKTPNLDKLAAEGTRFTRFHATGVTCCPARTGLMTGKLPATFQKYPADFGFGDRTTITELLKKHGYATGHFGKWHIGAVTEPGTYGIDVIGSDAEKRRTPEGARGRDAPMYDQAISFIEQHKTGPFYVNIWDHISHHPVNPTQAVLDAFGPLELDESKFSPAMREKFATCKKLGGDPVAHVRAFLADVKSMDDEVGRLLAKLDELGLRENTLVVFSSDQGAAPLRSDEEARPKKARNKQKRTGTDIESIRMNAMGYAGPDFRGGKHTDLEGGVCVPFIMRWPAKVPVGRVDDQSVLSGADWLPSLCTITGISINAADFDGEDSSKAWLGGTHVRSKALFWKTNTDNGDPSMLMENWKLHGSNRRNGPVELYDLATDPGEQKNLAEKQPEVLQRLKDQLATWTASLPKHYEHGDGKED</sequence>
<evidence type="ECO:0000256" key="3">
    <source>
        <dbReference type="SAM" id="MobiDB-lite"/>
    </source>
</evidence>
<dbReference type="InterPro" id="IPR000917">
    <property type="entry name" value="Sulfatase_N"/>
</dbReference>
<name>A0A512MBC4_9BACT</name>
<reference evidence="5 6" key="1">
    <citation type="submission" date="2019-07" db="EMBL/GenBank/DDBJ databases">
        <title>Whole genome shotgun sequence of Brevifollis gellanilyticus NBRC 108608.</title>
        <authorList>
            <person name="Hosoyama A."/>
            <person name="Uohara A."/>
            <person name="Ohji S."/>
            <person name="Ichikawa N."/>
        </authorList>
    </citation>
    <scope>NUCLEOTIDE SEQUENCE [LARGE SCALE GENOMIC DNA]</scope>
    <source>
        <strain evidence="5 6">NBRC 108608</strain>
    </source>
</reference>
<dbReference type="Gene3D" id="3.30.1120.10">
    <property type="match status" value="1"/>
</dbReference>
<keyword evidence="6" id="KW-1185">Reference proteome</keyword>
<dbReference type="Gene3D" id="3.40.720.10">
    <property type="entry name" value="Alkaline Phosphatase, subunit A"/>
    <property type="match status" value="1"/>
</dbReference>
<dbReference type="EMBL" id="BKAG01000024">
    <property type="protein sequence ID" value="GEP44033.1"/>
    <property type="molecule type" value="Genomic_DNA"/>
</dbReference>
<evidence type="ECO:0000259" key="4">
    <source>
        <dbReference type="Pfam" id="PF00884"/>
    </source>
</evidence>
<feature type="domain" description="Sulfatase N-terminal" evidence="4">
    <location>
        <begin position="32"/>
        <end position="365"/>
    </location>
</feature>
<keyword evidence="2" id="KW-0378">Hydrolase</keyword>
<dbReference type="SUPFAM" id="SSF53649">
    <property type="entry name" value="Alkaline phosphatase-like"/>
    <property type="match status" value="1"/>
</dbReference>
<feature type="region of interest" description="Disordered" evidence="3">
    <location>
        <begin position="277"/>
        <end position="297"/>
    </location>
</feature>
<dbReference type="InterPro" id="IPR017850">
    <property type="entry name" value="Alkaline_phosphatase_core_sf"/>
</dbReference>
<comment type="similarity">
    <text evidence="1">Belongs to the sulfatase family.</text>
</comment>
<evidence type="ECO:0000256" key="1">
    <source>
        <dbReference type="ARBA" id="ARBA00008779"/>
    </source>
</evidence>
<dbReference type="PANTHER" id="PTHR42693">
    <property type="entry name" value="ARYLSULFATASE FAMILY MEMBER"/>
    <property type="match status" value="1"/>
</dbReference>
<organism evidence="5 6">
    <name type="scientific">Brevifollis gellanilyticus</name>
    <dbReference type="NCBI Taxonomy" id="748831"/>
    <lineage>
        <taxon>Bacteria</taxon>
        <taxon>Pseudomonadati</taxon>
        <taxon>Verrucomicrobiota</taxon>
        <taxon>Verrucomicrobiia</taxon>
        <taxon>Verrucomicrobiales</taxon>
        <taxon>Verrucomicrobiaceae</taxon>
    </lineage>
</organism>
<dbReference type="RefSeq" id="WP_218033010.1">
    <property type="nucleotide sequence ID" value="NZ_BKAG01000024.1"/>
</dbReference>
<dbReference type="AlphaFoldDB" id="A0A512MBC4"/>
<evidence type="ECO:0000256" key="2">
    <source>
        <dbReference type="ARBA" id="ARBA00022801"/>
    </source>
</evidence>
<evidence type="ECO:0000313" key="5">
    <source>
        <dbReference type="EMBL" id="GEP44033.1"/>
    </source>
</evidence>